<dbReference type="EMBL" id="CAFAAQ010000026">
    <property type="protein sequence ID" value="CAB4799389.1"/>
    <property type="molecule type" value="Genomic_DNA"/>
</dbReference>
<accession>A0A6J7RH81</accession>
<dbReference type="EMBL" id="CAFBPW010000025">
    <property type="protein sequence ID" value="CAB5028152.1"/>
    <property type="molecule type" value="Genomic_DNA"/>
</dbReference>
<dbReference type="CDD" id="cd08556">
    <property type="entry name" value="GDPD"/>
    <property type="match status" value="1"/>
</dbReference>
<name>A0A6J7RH81_9ZZZZ</name>
<dbReference type="EMBL" id="CAFBOG010000003">
    <property type="protein sequence ID" value="CAB4968278.1"/>
    <property type="molecule type" value="Genomic_DNA"/>
</dbReference>
<dbReference type="GO" id="GO:0006629">
    <property type="term" value="P:lipid metabolic process"/>
    <property type="evidence" value="ECO:0007669"/>
    <property type="project" value="InterPro"/>
</dbReference>
<evidence type="ECO:0000313" key="3">
    <source>
        <dbReference type="EMBL" id="CAB4799389.1"/>
    </source>
</evidence>
<evidence type="ECO:0000313" key="4">
    <source>
        <dbReference type="EMBL" id="CAB4968278.1"/>
    </source>
</evidence>
<gene>
    <name evidence="2" type="ORF">UFOPK2582_01666</name>
    <name evidence="3" type="ORF">UFOPK3046_00467</name>
    <name evidence="4" type="ORF">UFOPK3914_00066</name>
    <name evidence="5" type="ORF">UFOPK4173_00367</name>
    <name evidence="6" type="ORF">UFOPK4354_00337</name>
</gene>
<dbReference type="AlphaFoldDB" id="A0A6J7RH81"/>
<dbReference type="Pfam" id="PF03009">
    <property type="entry name" value="GDPD"/>
    <property type="match status" value="1"/>
</dbReference>
<organism evidence="5">
    <name type="scientific">freshwater metagenome</name>
    <dbReference type="NCBI Taxonomy" id="449393"/>
    <lineage>
        <taxon>unclassified sequences</taxon>
        <taxon>metagenomes</taxon>
        <taxon>ecological metagenomes</taxon>
    </lineage>
</organism>
<dbReference type="PANTHER" id="PTHR46211:SF14">
    <property type="entry name" value="GLYCEROPHOSPHODIESTER PHOSPHODIESTERASE"/>
    <property type="match status" value="1"/>
</dbReference>
<proteinExistence type="predicted"/>
<protein>
    <submittedName>
        <fullName evidence="5">Unannotated protein</fullName>
    </submittedName>
</protein>
<dbReference type="PROSITE" id="PS51704">
    <property type="entry name" value="GP_PDE"/>
    <property type="match status" value="1"/>
</dbReference>
<evidence type="ECO:0000259" key="1">
    <source>
        <dbReference type="PROSITE" id="PS51704"/>
    </source>
</evidence>
<dbReference type="InterPro" id="IPR030395">
    <property type="entry name" value="GP_PDE_dom"/>
</dbReference>
<reference evidence="5" key="1">
    <citation type="submission" date="2020-05" db="EMBL/GenBank/DDBJ databases">
        <authorList>
            <person name="Chiriac C."/>
            <person name="Salcher M."/>
            <person name="Ghai R."/>
            <person name="Kavagutti S V."/>
        </authorList>
    </citation>
    <scope>NUCLEOTIDE SEQUENCE</scope>
</reference>
<dbReference type="PANTHER" id="PTHR46211">
    <property type="entry name" value="GLYCEROPHOSPHORYL DIESTER PHOSPHODIESTERASE"/>
    <property type="match status" value="1"/>
</dbReference>
<feature type="domain" description="GP-PDE" evidence="1">
    <location>
        <begin position="12"/>
        <end position="232"/>
    </location>
</feature>
<dbReference type="EMBL" id="CAEZXS010000274">
    <property type="protein sequence ID" value="CAB4715953.1"/>
    <property type="molecule type" value="Genomic_DNA"/>
</dbReference>
<evidence type="ECO:0000313" key="5">
    <source>
        <dbReference type="EMBL" id="CAB5028152.1"/>
    </source>
</evidence>
<evidence type="ECO:0000313" key="2">
    <source>
        <dbReference type="EMBL" id="CAB4715953.1"/>
    </source>
</evidence>
<dbReference type="SUPFAM" id="SSF51695">
    <property type="entry name" value="PLC-like phosphodiesterases"/>
    <property type="match status" value="1"/>
</dbReference>
<dbReference type="InterPro" id="IPR017946">
    <property type="entry name" value="PLC-like_Pdiesterase_TIM-brl"/>
</dbReference>
<dbReference type="GO" id="GO:0008081">
    <property type="term" value="F:phosphoric diester hydrolase activity"/>
    <property type="evidence" value="ECO:0007669"/>
    <property type="project" value="InterPro"/>
</dbReference>
<evidence type="ECO:0000313" key="6">
    <source>
        <dbReference type="EMBL" id="CAB5062565.1"/>
    </source>
</evidence>
<dbReference type="EMBL" id="CAFBQW010000022">
    <property type="protein sequence ID" value="CAB5062565.1"/>
    <property type="molecule type" value="Genomic_DNA"/>
</dbReference>
<sequence length="237" mass="26457">MNPEYPTLEAEAVLFAHRGARAHAPDNTLEAFTLGLRLGATGLESDVWITADGVAVLDHDGVVGGTFRRKPISSVHRQELPPHIPSLAELYEECGHEYELSLDIKDPNATQEVLRVARSFGACEQLWLCHPDLELLESWRELSRPARLVHSTRLTAMSFGAERHAAQLRQAGIDAVNLHHSEWSAGQVTLFHRFTRFTLGWDAQYERTIGALLQMGIDGVFSDHVDRMVDLATQESE</sequence>
<dbReference type="Gene3D" id="3.20.20.190">
    <property type="entry name" value="Phosphatidylinositol (PI) phosphodiesterase"/>
    <property type="match status" value="1"/>
</dbReference>